<dbReference type="GO" id="GO:0005509">
    <property type="term" value="F:calcium ion binding"/>
    <property type="evidence" value="ECO:0007669"/>
    <property type="project" value="InterPro"/>
</dbReference>
<dbReference type="InterPro" id="IPR057316">
    <property type="entry name" value="Rab11-FIP3/4_dom"/>
</dbReference>
<dbReference type="PANTHER" id="PTHR15726:SF5">
    <property type="entry name" value="RAB11 FAMILY-INTERACTING PROTEIN 4"/>
    <property type="match status" value="1"/>
</dbReference>
<dbReference type="PROSITE" id="PS51511">
    <property type="entry name" value="FIP_RBD"/>
    <property type="match status" value="1"/>
</dbReference>
<comment type="subcellular location">
    <subcellularLocation>
        <location evidence="3">Cleavage furrow</location>
    </subcellularLocation>
    <subcellularLocation>
        <location evidence="2">Cytoplasmic vesicle</location>
    </subcellularLocation>
    <subcellularLocation>
        <location evidence="1">Midbody</location>
    </subcellularLocation>
    <subcellularLocation>
        <location evidence="4">Recycling endosome membrane</location>
        <topology evidence="4">Peripheral membrane protein</topology>
    </subcellularLocation>
</comment>
<dbReference type="Pfam" id="PF25450">
    <property type="entry name" value="Rab11-FIP3"/>
    <property type="match status" value="1"/>
</dbReference>
<dbReference type="InterPro" id="IPR019018">
    <property type="entry name" value="Rab-bd_FIP-RBD"/>
</dbReference>
<protein>
    <submittedName>
        <fullName evidence="16">RAB11 family interacting protein 4 (class II) a</fullName>
    </submittedName>
</protein>
<dbReference type="AlphaFoldDB" id="A0A674MVZ5"/>
<reference evidence="16" key="3">
    <citation type="submission" date="2025-09" db="UniProtKB">
        <authorList>
            <consortium name="Ensembl"/>
        </authorList>
    </citation>
    <scope>IDENTIFICATION</scope>
</reference>
<dbReference type="GO" id="GO:0030139">
    <property type="term" value="C:endocytic vesicle"/>
    <property type="evidence" value="ECO:0007669"/>
    <property type="project" value="TreeGrafter"/>
</dbReference>
<dbReference type="GO" id="GO:0051301">
    <property type="term" value="P:cell division"/>
    <property type="evidence" value="ECO:0007669"/>
    <property type="project" value="UniProtKB-KW"/>
</dbReference>
<dbReference type="InterPro" id="IPR037245">
    <property type="entry name" value="FIP-RBD_C_sf"/>
</dbReference>
<dbReference type="SUPFAM" id="SSF47473">
    <property type="entry name" value="EF-hand"/>
    <property type="match status" value="1"/>
</dbReference>
<evidence type="ECO:0000259" key="14">
    <source>
        <dbReference type="PROSITE" id="PS50222"/>
    </source>
</evidence>
<keyword evidence="8 12" id="KW-0175">Coiled coil</keyword>
<organism evidence="16 17">
    <name type="scientific">Takifugu rubripes</name>
    <name type="common">Japanese pufferfish</name>
    <name type="synonym">Fugu rubripes</name>
    <dbReference type="NCBI Taxonomy" id="31033"/>
    <lineage>
        <taxon>Eukaryota</taxon>
        <taxon>Metazoa</taxon>
        <taxon>Chordata</taxon>
        <taxon>Craniata</taxon>
        <taxon>Vertebrata</taxon>
        <taxon>Euteleostomi</taxon>
        <taxon>Actinopterygii</taxon>
        <taxon>Neopterygii</taxon>
        <taxon>Teleostei</taxon>
        <taxon>Neoteleostei</taxon>
        <taxon>Acanthomorphata</taxon>
        <taxon>Eupercaria</taxon>
        <taxon>Tetraodontiformes</taxon>
        <taxon>Tetradontoidea</taxon>
        <taxon>Tetraodontidae</taxon>
        <taxon>Takifugu</taxon>
    </lineage>
</organism>
<evidence type="ECO:0000259" key="15">
    <source>
        <dbReference type="PROSITE" id="PS51511"/>
    </source>
</evidence>
<evidence type="ECO:0000313" key="17">
    <source>
        <dbReference type="Proteomes" id="UP000005226"/>
    </source>
</evidence>
<dbReference type="InterPro" id="IPR002048">
    <property type="entry name" value="EF_hand_dom"/>
</dbReference>
<evidence type="ECO:0000256" key="6">
    <source>
        <dbReference type="ARBA" id="ARBA00022618"/>
    </source>
</evidence>
<evidence type="ECO:0000256" key="9">
    <source>
        <dbReference type="ARBA" id="ARBA00023136"/>
    </source>
</evidence>
<keyword evidence="5" id="KW-0813">Transport</keyword>
<dbReference type="Gene3D" id="1.10.238.10">
    <property type="entry name" value="EF-hand"/>
    <property type="match status" value="1"/>
</dbReference>
<dbReference type="Ensembl" id="ENSTRUT00000074423.1">
    <property type="protein sequence ID" value="ENSTRUP00000065143.1"/>
    <property type="gene ID" value="ENSTRUG00000010508.3"/>
</dbReference>
<dbReference type="GO" id="GO:0055038">
    <property type="term" value="C:recycling endosome membrane"/>
    <property type="evidence" value="ECO:0007669"/>
    <property type="project" value="UniProtKB-SubCell"/>
</dbReference>
<evidence type="ECO:0000256" key="12">
    <source>
        <dbReference type="SAM" id="Coils"/>
    </source>
</evidence>
<feature type="region of interest" description="Disordered" evidence="13">
    <location>
        <begin position="166"/>
        <end position="203"/>
    </location>
</feature>
<evidence type="ECO:0000256" key="10">
    <source>
        <dbReference type="ARBA" id="ARBA00023306"/>
    </source>
</evidence>
<dbReference type="GO" id="GO:0032465">
    <property type="term" value="P:regulation of cytokinesis"/>
    <property type="evidence" value="ECO:0007669"/>
    <property type="project" value="TreeGrafter"/>
</dbReference>
<dbReference type="Pfam" id="PF09457">
    <property type="entry name" value="RBD-FIP"/>
    <property type="match status" value="1"/>
</dbReference>
<dbReference type="PANTHER" id="PTHR15726">
    <property type="entry name" value="RAB11-FAMILY INTERACTING PROTEIN"/>
    <property type="match status" value="1"/>
</dbReference>
<dbReference type="InterPro" id="IPR011992">
    <property type="entry name" value="EF-hand-dom_pair"/>
</dbReference>
<evidence type="ECO:0000256" key="2">
    <source>
        <dbReference type="ARBA" id="ARBA00004541"/>
    </source>
</evidence>
<keyword evidence="11" id="KW-0968">Cytoplasmic vesicle</keyword>
<proteinExistence type="predicted"/>
<reference evidence="16" key="2">
    <citation type="submission" date="2025-08" db="UniProtKB">
        <authorList>
            <consortium name="Ensembl"/>
        </authorList>
    </citation>
    <scope>IDENTIFICATION</scope>
</reference>
<dbReference type="GO" id="GO:0032456">
    <property type="term" value="P:endocytic recycling"/>
    <property type="evidence" value="ECO:0007669"/>
    <property type="project" value="TreeGrafter"/>
</dbReference>
<feature type="compositionally biased region" description="Polar residues" evidence="13">
    <location>
        <begin position="186"/>
        <end position="202"/>
    </location>
</feature>
<keyword evidence="9" id="KW-0472">Membrane</keyword>
<dbReference type="FunFam" id="1.20.5.2440:FF:000001">
    <property type="entry name" value="RAB11 family interacting protein 4"/>
    <property type="match status" value="1"/>
</dbReference>
<dbReference type="InterPro" id="IPR051977">
    <property type="entry name" value="Rab11-interacting_regulator"/>
</dbReference>
<evidence type="ECO:0000256" key="3">
    <source>
        <dbReference type="ARBA" id="ARBA00004626"/>
    </source>
</evidence>
<evidence type="ECO:0000256" key="13">
    <source>
        <dbReference type="SAM" id="MobiDB-lite"/>
    </source>
</evidence>
<evidence type="ECO:0000256" key="5">
    <source>
        <dbReference type="ARBA" id="ARBA00022448"/>
    </source>
</evidence>
<keyword evidence="7" id="KW-0967">Endosome</keyword>
<dbReference type="PROSITE" id="PS50222">
    <property type="entry name" value="EF_HAND_2"/>
    <property type="match status" value="1"/>
</dbReference>
<sequence length="580" mass="66430">LLTGSGTLGLPAGLLQFLRRLKEVFDVCDEDADGYIRVEHLEDLGLRFGQGDEVKKLTKCLDPNAHGRINFKDFCHGVFNGEAKLSPPVIMCTRSYPECGGYNDGADGECDMDSTAENVSSFIIWGEFSCFVYRKTLYILIFNPSQMTCSTSASVISGEEQFEDYGESEDVEFTPSSPCPEEDTRTNGFSDLGSSLPSSAGHTPQKMRHLYNSELLDIYCSQCCKKVNLLNDLEARLRNLKANSPNRKISSTAFGRQLFQANQSVFGSSQGSSTEDLFTDSIDSCDLDITDKVSYLEKKVTELESDSLANSDLKSKLKQANTHLVHRVHELEEQVKDAETKADQVLVEEAKRHREAYSKIERDRNLEIDLLCNRLQQLEEENGKMKINVCRLKSQTEKLDQEKQRMTDKLEDTSLRLKDEMDLYRKIMDKLWHNRHEFQKEKESMQELIDDLRRELEYLQCFKLEMEHPGQGKGLSEFNARTREMEMENEVKRLKQENYKLRDQNDDLNAQILSLSLYEACFPVKTKAQCLAAEIDNASRDELVDALKEQEEINLRLRQYMDKIILAILDHNPSILEIKT</sequence>
<feature type="domain" description="FIP-RBD" evidence="15">
    <location>
        <begin position="517"/>
        <end position="579"/>
    </location>
</feature>
<dbReference type="Proteomes" id="UP000005226">
    <property type="component" value="Chromosome 5"/>
</dbReference>
<feature type="coiled-coil region" evidence="12">
    <location>
        <begin position="314"/>
        <end position="455"/>
    </location>
</feature>
<dbReference type="GO" id="GO:0030496">
    <property type="term" value="C:midbody"/>
    <property type="evidence" value="ECO:0007669"/>
    <property type="project" value="UniProtKB-SubCell"/>
</dbReference>
<dbReference type="GeneTree" id="ENSGT00440000033742"/>
<evidence type="ECO:0000256" key="8">
    <source>
        <dbReference type="ARBA" id="ARBA00023054"/>
    </source>
</evidence>
<evidence type="ECO:0000256" key="7">
    <source>
        <dbReference type="ARBA" id="ARBA00022753"/>
    </source>
</evidence>
<name>A0A674MVZ5_TAKRU</name>
<evidence type="ECO:0000256" key="11">
    <source>
        <dbReference type="ARBA" id="ARBA00023329"/>
    </source>
</evidence>
<keyword evidence="17" id="KW-1185">Reference proteome</keyword>
<keyword evidence="6" id="KW-0132">Cell division</keyword>
<dbReference type="GO" id="GO:0032154">
    <property type="term" value="C:cleavage furrow"/>
    <property type="evidence" value="ECO:0007669"/>
    <property type="project" value="UniProtKB-SubCell"/>
</dbReference>
<gene>
    <name evidence="16" type="primary">rab11fip4a</name>
</gene>
<evidence type="ECO:0000256" key="1">
    <source>
        <dbReference type="ARBA" id="ARBA00004214"/>
    </source>
</evidence>
<evidence type="ECO:0000313" key="16">
    <source>
        <dbReference type="Ensembl" id="ENSTRUP00000065143.1"/>
    </source>
</evidence>
<keyword evidence="10" id="KW-0131">Cell cycle</keyword>
<evidence type="ECO:0000256" key="4">
    <source>
        <dbReference type="ARBA" id="ARBA00004654"/>
    </source>
</evidence>
<feature type="domain" description="EF-hand" evidence="14">
    <location>
        <begin position="16"/>
        <end position="51"/>
    </location>
</feature>
<feature type="coiled-coil region" evidence="12">
    <location>
        <begin position="484"/>
        <end position="511"/>
    </location>
</feature>
<dbReference type="SUPFAM" id="SSF144270">
    <property type="entry name" value="Eferin C-derminal domain-like"/>
    <property type="match status" value="1"/>
</dbReference>
<accession>A0A674MVZ5</accession>
<reference evidence="16 17" key="1">
    <citation type="journal article" date="2011" name="Genome Biol. Evol.">
        <title>Integration of the genetic map and genome assembly of fugu facilitates insights into distinct features of genome evolution in teleosts and mammals.</title>
        <authorList>
            <person name="Kai W."/>
            <person name="Kikuchi K."/>
            <person name="Tohari S."/>
            <person name="Chew A.K."/>
            <person name="Tay A."/>
            <person name="Fujiwara A."/>
            <person name="Hosoya S."/>
            <person name="Suetake H."/>
            <person name="Naruse K."/>
            <person name="Brenner S."/>
            <person name="Suzuki Y."/>
            <person name="Venkatesh B."/>
        </authorList>
    </citation>
    <scope>NUCLEOTIDE SEQUENCE [LARGE SCALE GENOMIC DNA]</scope>
</reference>
<dbReference type="Gene3D" id="1.20.5.2440">
    <property type="match status" value="1"/>
</dbReference>
<dbReference type="Pfam" id="PF13499">
    <property type="entry name" value="EF-hand_7"/>
    <property type="match status" value="1"/>
</dbReference>